<evidence type="ECO:0000259" key="3">
    <source>
        <dbReference type="Pfam" id="PF01464"/>
    </source>
</evidence>
<proteinExistence type="inferred from homology"/>
<dbReference type="PANTHER" id="PTHR37423">
    <property type="entry name" value="SOLUBLE LYTIC MUREIN TRANSGLYCOSYLASE-RELATED"/>
    <property type="match status" value="1"/>
</dbReference>
<protein>
    <submittedName>
        <fullName evidence="4">Lytic transglycosylase domain-containing protein</fullName>
    </submittedName>
</protein>
<evidence type="ECO:0000313" key="4">
    <source>
        <dbReference type="EMBL" id="MBO1866514.1"/>
    </source>
</evidence>
<dbReference type="EMBL" id="JAGEMI010000001">
    <property type="protein sequence ID" value="MBO1866514.1"/>
    <property type="molecule type" value="Genomic_DNA"/>
</dbReference>
<sequence length="290" mass="31566">MILVLPYFRSVIRLFDQLRHHSSVPTENCNAVARSGSPGRPNGRCEAALPWAVASTVACLGLWWVSTWAVVPLLFALSIDCRFARADEQEVAHPTRGQTTGRFEHFVGEAAQRFAIPVQWIQLILRIESAGDARAKSDKGAIGLMQIMPATWTGLRLRYALGNDPYDPHDNILAGSAYLRELFDHYGFPGAFAAYDAGPVRYEQHLAGDTLPVETRGYVSRIVAELDAASASTSPADARLWLASPIFPAQSDGMGAGRQQPTASRLHTPSVIVPKPTGMFVARLDAGEGR</sequence>
<evidence type="ECO:0000256" key="1">
    <source>
        <dbReference type="ARBA" id="ARBA00007734"/>
    </source>
</evidence>
<dbReference type="Pfam" id="PF01464">
    <property type="entry name" value="SLT"/>
    <property type="match status" value="1"/>
</dbReference>
<reference evidence="4" key="1">
    <citation type="submission" date="2021-03" db="EMBL/GenBank/DDBJ databases">
        <title>Whole Genome Sequence of Bradyrhizobium sp. Strain 144S4.</title>
        <authorList>
            <person name="Bromfield E.S.P."/>
            <person name="Cloutier S."/>
        </authorList>
    </citation>
    <scope>NUCLEOTIDE SEQUENCE [LARGE SCALE GENOMIC DNA]</scope>
    <source>
        <strain evidence="4">144S4</strain>
    </source>
</reference>
<accession>A0A939S4B5</accession>
<feature type="domain" description="Transglycosylase SLT" evidence="3">
    <location>
        <begin position="108"/>
        <end position="205"/>
    </location>
</feature>
<comment type="similarity">
    <text evidence="1">Belongs to the transglycosylase Slt family.</text>
</comment>
<evidence type="ECO:0000256" key="2">
    <source>
        <dbReference type="ARBA" id="ARBA00009387"/>
    </source>
</evidence>
<dbReference type="AlphaFoldDB" id="A0A939S4B5"/>
<organism evidence="4">
    <name type="scientific">Bradyrhizobium barranii subsp. barranii</name>
    <dbReference type="NCBI Taxonomy" id="2823807"/>
    <lineage>
        <taxon>Bacteria</taxon>
        <taxon>Pseudomonadati</taxon>
        <taxon>Pseudomonadota</taxon>
        <taxon>Alphaproteobacteria</taxon>
        <taxon>Hyphomicrobiales</taxon>
        <taxon>Nitrobacteraceae</taxon>
        <taxon>Bradyrhizobium</taxon>
        <taxon>Bradyrhizobium barranii</taxon>
    </lineage>
</organism>
<dbReference type="Gene3D" id="1.10.530.10">
    <property type="match status" value="1"/>
</dbReference>
<gene>
    <name evidence="4" type="ORF">J4G43_38160</name>
</gene>
<dbReference type="InterPro" id="IPR023346">
    <property type="entry name" value="Lysozyme-like_dom_sf"/>
</dbReference>
<dbReference type="SUPFAM" id="SSF53955">
    <property type="entry name" value="Lysozyme-like"/>
    <property type="match status" value="1"/>
</dbReference>
<dbReference type="PANTHER" id="PTHR37423:SF2">
    <property type="entry name" value="MEMBRANE-BOUND LYTIC MUREIN TRANSGLYCOSYLASE C"/>
    <property type="match status" value="1"/>
</dbReference>
<comment type="similarity">
    <text evidence="2">Belongs to the virb1 family.</text>
</comment>
<comment type="caution">
    <text evidence="4">The sequence shown here is derived from an EMBL/GenBank/DDBJ whole genome shotgun (WGS) entry which is preliminary data.</text>
</comment>
<name>A0A939S4B5_9BRAD</name>
<dbReference type="InterPro" id="IPR008258">
    <property type="entry name" value="Transglycosylase_SLT_dom_1"/>
</dbReference>
<dbReference type="CDD" id="cd00254">
    <property type="entry name" value="LT-like"/>
    <property type="match status" value="1"/>
</dbReference>